<dbReference type="PANTHER" id="PTHR45639">
    <property type="entry name" value="HSC70CB, ISOFORM G-RELATED"/>
    <property type="match status" value="1"/>
</dbReference>
<evidence type="ECO:0000256" key="1">
    <source>
        <dbReference type="ARBA" id="ARBA00007381"/>
    </source>
</evidence>
<dbReference type="InterPro" id="IPR043129">
    <property type="entry name" value="ATPase_NBD"/>
</dbReference>
<evidence type="ECO:0000256" key="2">
    <source>
        <dbReference type="ARBA" id="ARBA00022741"/>
    </source>
</evidence>
<organism evidence="5 6">
    <name type="scientific">Aspergillus keveii</name>
    <dbReference type="NCBI Taxonomy" id="714993"/>
    <lineage>
        <taxon>Eukaryota</taxon>
        <taxon>Fungi</taxon>
        <taxon>Dikarya</taxon>
        <taxon>Ascomycota</taxon>
        <taxon>Pezizomycotina</taxon>
        <taxon>Eurotiomycetes</taxon>
        <taxon>Eurotiomycetidae</taxon>
        <taxon>Eurotiales</taxon>
        <taxon>Aspergillaceae</taxon>
        <taxon>Aspergillus</taxon>
        <taxon>Aspergillus subgen. Nidulantes</taxon>
    </lineage>
</organism>
<keyword evidence="3" id="KW-0067">ATP-binding</keyword>
<dbReference type="InterPro" id="IPR029048">
    <property type="entry name" value="HSP70_C_sf"/>
</dbReference>
<dbReference type="Gene3D" id="1.20.1270.10">
    <property type="match status" value="1"/>
</dbReference>
<evidence type="ECO:0000313" key="6">
    <source>
        <dbReference type="Proteomes" id="UP001610563"/>
    </source>
</evidence>
<sequence length="726" mass="81375">MSVVGIDFGAQSTKIGVARNKGIDIITNEVSNRQTPSLVGFGAKSRHIGEAGKTQETSNLKNTVGNLKRLIGRTFSDPDVQLEQQYTAAQLCDVNGQAGVEVSYLGKREKFTAIQLVAMYLTKIRDITAKELKTAVSDVTISVPAWFTDVQRRAMLDAGEIAGLKVLRLINDTTATALGYGITKLDLPGPEEKPRRVMFVDIGYSDYTASVVEFRKGELNVKATAYDRHFGGRDFDKALTEHFADEFKEKFKIDIRTHPKAWSRTLAAAEKLKKILSANPAAPLSIESLMEDVDVRTIVKREELETMIKSLLDRVTVPIEQALAEAKLKAEDIDFIELVGGCTRVPAIKDAISKFFGNRTLSFTLNQDEAIARGCAFSCAILSPVFRVRDFSVHDIVTYPIEFTWEQSPEIPDEDTSLTVFNRGNVMPSTKILTFYRKQPFDLEARYAQPDMLPGKVSPWVGRFSVKGVKADANDDFMICKLKARLNLHGILNLESGYYVEDMEVEEPVEEGEKKDGDAMDTDAANGDEQPKKTRKVKKQVRKGDLPISSGTAAIEQSLKDSWFERETSMYMEDKLVAETDEKKNELEGTIYELRDKIDGIYAEFASEEEKDKLRSKLTDLEDWLYEDGYDATKSVYVAKLDEIRFVAGPIIQRYREKQDAERQAVLKAQEEEAAKKRAEQEAKRKAEEEAKKAEEPKQEEKPDAEMKDAPAEGEAAPENAEAEKQ</sequence>
<comment type="caution">
    <text evidence="5">The sequence shown here is derived from an EMBL/GenBank/DDBJ whole genome shotgun (WGS) entry which is preliminary data.</text>
</comment>
<evidence type="ECO:0000256" key="4">
    <source>
        <dbReference type="SAM" id="MobiDB-lite"/>
    </source>
</evidence>
<dbReference type="Gene3D" id="3.90.640.10">
    <property type="entry name" value="Actin, Chain A, domain 4"/>
    <property type="match status" value="1"/>
</dbReference>
<feature type="compositionally biased region" description="Basic and acidic residues" evidence="4">
    <location>
        <begin position="658"/>
        <end position="711"/>
    </location>
</feature>
<dbReference type="PANTHER" id="PTHR45639:SF4">
    <property type="entry name" value="HSC70CB, ISOFORM G"/>
    <property type="match status" value="1"/>
</dbReference>
<dbReference type="Gene3D" id="2.60.34.10">
    <property type="entry name" value="Substrate Binding Domain Of DNAk, Chain A, domain 1"/>
    <property type="match status" value="1"/>
</dbReference>
<proteinExistence type="inferred from homology"/>
<keyword evidence="6" id="KW-1185">Reference proteome</keyword>
<gene>
    <name evidence="5" type="ORF">BJX66DRAFT_335728</name>
</gene>
<dbReference type="PRINTS" id="PR00301">
    <property type="entry name" value="HEATSHOCK70"/>
</dbReference>
<feature type="region of interest" description="Disordered" evidence="4">
    <location>
        <begin position="506"/>
        <end position="541"/>
    </location>
</feature>
<reference evidence="5 6" key="1">
    <citation type="submission" date="2024-07" db="EMBL/GenBank/DDBJ databases">
        <title>Section-level genome sequencing and comparative genomics of Aspergillus sections Usti and Cavernicolus.</title>
        <authorList>
            <consortium name="Lawrence Berkeley National Laboratory"/>
            <person name="Nybo J.L."/>
            <person name="Vesth T.C."/>
            <person name="Theobald S."/>
            <person name="Frisvad J.C."/>
            <person name="Larsen T.O."/>
            <person name="Kjaerboelling I."/>
            <person name="Rothschild-Mancinelli K."/>
            <person name="Lyhne E.K."/>
            <person name="Kogle M.E."/>
            <person name="Barry K."/>
            <person name="Clum A."/>
            <person name="Na H."/>
            <person name="Ledsgaard L."/>
            <person name="Lin J."/>
            <person name="Lipzen A."/>
            <person name="Kuo A."/>
            <person name="Riley R."/>
            <person name="Mondo S."/>
            <person name="Labutti K."/>
            <person name="Haridas S."/>
            <person name="Pangalinan J."/>
            <person name="Salamov A.A."/>
            <person name="Simmons B.A."/>
            <person name="Magnuson J.K."/>
            <person name="Chen J."/>
            <person name="Drula E."/>
            <person name="Henrissat B."/>
            <person name="Wiebenga A."/>
            <person name="Lubbers R.J."/>
            <person name="Gomes A.C."/>
            <person name="Makela M.R."/>
            <person name="Stajich J."/>
            <person name="Grigoriev I.V."/>
            <person name="Mortensen U.H."/>
            <person name="De Vries R.P."/>
            <person name="Baker S.E."/>
            <person name="Andersen M.R."/>
        </authorList>
    </citation>
    <scope>NUCLEOTIDE SEQUENCE [LARGE SCALE GENOMIC DNA]</scope>
    <source>
        <strain evidence="5 6">CBS 209.92</strain>
    </source>
</reference>
<dbReference type="CDD" id="cd24094">
    <property type="entry name" value="ASKHA_NBD_HSP70_ScSse"/>
    <property type="match status" value="1"/>
</dbReference>
<dbReference type="InterPro" id="IPR013126">
    <property type="entry name" value="Hsp_70_fam"/>
</dbReference>
<dbReference type="InterPro" id="IPR018181">
    <property type="entry name" value="Heat_shock_70_CS"/>
</dbReference>
<evidence type="ECO:0000313" key="5">
    <source>
        <dbReference type="EMBL" id="KAL2796751.1"/>
    </source>
</evidence>
<dbReference type="Pfam" id="PF00012">
    <property type="entry name" value="HSP70"/>
    <property type="match status" value="1"/>
</dbReference>
<keyword evidence="5" id="KW-0346">Stress response</keyword>
<dbReference type="InterPro" id="IPR029047">
    <property type="entry name" value="HSP70_peptide-bd_sf"/>
</dbReference>
<dbReference type="Gene3D" id="3.30.30.30">
    <property type="match status" value="1"/>
</dbReference>
<evidence type="ECO:0000256" key="3">
    <source>
        <dbReference type="ARBA" id="ARBA00022840"/>
    </source>
</evidence>
<protein>
    <submittedName>
        <fullName evidence="5">Heat shock protein Hsp88</fullName>
    </submittedName>
</protein>
<accession>A0ABR4GCJ0</accession>
<comment type="similarity">
    <text evidence="1">Belongs to the heat shock protein 70 family.</text>
</comment>
<feature type="region of interest" description="Disordered" evidence="4">
    <location>
        <begin position="658"/>
        <end position="726"/>
    </location>
</feature>
<keyword evidence="2" id="KW-0547">Nucleotide-binding</keyword>
<dbReference type="SUPFAM" id="SSF53067">
    <property type="entry name" value="Actin-like ATPase domain"/>
    <property type="match status" value="2"/>
</dbReference>
<dbReference type="SUPFAM" id="SSF100920">
    <property type="entry name" value="Heat shock protein 70kD (HSP70), peptide-binding domain"/>
    <property type="match status" value="1"/>
</dbReference>
<name>A0ABR4GCJ0_9EURO</name>
<dbReference type="Proteomes" id="UP001610563">
    <property type="component" value="Unassembled WGS sequence"/>
</dbReference>
<dbReference type="SUPFAM" id="SSF100934">
    <property type="entry name" value="Heat shock protein 70kD (HSP70), C-terminal subdomain"/>
    <property type="match status" value="1"/>
</dbReference>
<dbReference type="EMBL" id="JBFTWV010000024">
    <property type="protein sequence ID" value="KAL2796751.1"/>
    <property type="molecule type" value="Genomic_DNA"/>
</dbReference>
<dbReference type="PROSITE" id="PS01036">
    <property type="entry name" value="HSP70_3"/>
    <property type="match status" value="1"/>
</dbReference>
<dbReference type="Gene3D" id="3.30.420.40">
    <property type="match status" value="2"/>
</dbReference>